<dbReference type="AlphaFoldDB" id="A0A2Z6NSI7"/>
<organism evidence="1 2">
    <name type="scientific">Trifolium subterraneum</name>
    <name type="common">Subterranean clover</name>
    <dbReference type="NCBI Taxonomy" id="3900"/>
    <lineage>
        <taxon>Eukaryota</taxon>
        <taxon>Viridiplantae</taxon>
        <taxon>Streptophyta</taxon>
        <taxon>Embryophyta</taxon>
        <taxon>Tracheophyta</taxon>
        <taxon>Spermatophyta</taxon>
        <taxon>Magnoliopsida</taxon>
        <taxon>eudicotyledons</taxon>
        <taxon>Gunneridae</taxon>
        <taxon>Pentapetalae</taxon>
        <taxon>rosids</taxon>
        <taxon>fabids</taxon>
        <taxon>Fabales</taxon>
        <taxon>Fabaceae</taxon>
        <taxon>Papilionoideae</taxon>
        <taxon>50 kb inversion clade</taxon>
        <taxon>NPAAA clade</taxon>
        <taxon>Hologalegina</taxon>
        <taxon>IRL clade</taxon>
        <taxon>Trifolieae</taxon>
        <taxon>Trifolium</taxon>
    </lineage>
</organism>
<accession>A0A2Z6NSI7</accession>
<name>A0A2Z6NSI7_TRISU</name>
<reference evidence="2" key="1">
    <citation type="journal article" date="2017" name="Front. Plant Sci.">
        <title>Climate Clever Clovers: New Paradigm to Reduce the Environmental Footprint of Ruminants by Breeding Low Methanogenic Forages Utilizing Haplotype Variation.</title>
        <authorList>
            <person name="Kaur P."/>
            <person name="Appels R."/>
            <person name="Bayer P.E."/>
            <person name="Keeble-Gagnere G."/>
            <person name="Wang J."/>
            <person name="Hirakawa H."/>
            <person name="Shirasawa K."/>
            <person name="Vercoe P."/>
            <person name="Stefanova K."/>
            <person name="Durmic Z."/>
            <person name="Nichols P."/>
            <person name="Revell C."/>
            <person name="Isobe S.N."/>
            <person name="Edwards D."/>
            <person name="Erskine W."/>
        </authorList>
    </citation>
    <scope>NUCLEOTIDE SEQUENCE [LARGE SCALE GENOMIC DNA]</scope>
    <source>
        <strain evidence="2">cv. Daliak</strain>
    </source>
</reference>
<dbReference type="EMBL" id="DF974098">
    <property type="protein sequence ID" value="GAU45083.1"/>
    <property type="molecule type" value="Genomic_DNA"/>
</dbReference>
<gene>
    <name evidence="1" type="ORF">TSUD_85690</name>
</gene>
<proteinExistence type="predicted"/>
<dbReference type="Proteomes" id="UP000242715">
    <property type="component" value="Unassembled WGS sequence"/>
</dbReference>
<sequence length="204" mass="22275">MPFKSSLSVSLSVSSSKLSSSLLVEESELDATSGATTSDCTCFLLTVLSECWFVTSVAISTWSILVATVLTASNLFAKLTVKLCLRGRLLACNVCLDFNLALLELPLPTNFVFCWFLKEEVISLNGVFFLVEDIGVCDVLTFDCWLITGVLWNEIFCIVPTGEAFSDVAALAFMVVDLSKHWCKCLGCAMSEFSFPEDVLLDSP</sequence>
<evidence type="ECO:0000313" key="2">
    <source>
        <dbReference type="Proteomes" id="UP000242715"/>
    </source>
</evidence>
<protein>
    <submittedName>
        <fullName evidence="1">Uncharacterized protein</fullName>
    </submittedName>
</protein>
<evidence type="ECO:0000313" key="1">
    <source>
        <dbReference type="EMBL" id="GAU45083.1"/>
    </source>
</evidence>
<keyword evidence="2" id="KW-1185">Reference proteome</keyword>